<gene>
    <name evidence="2" type="ORF">M097_0838</name>
</gene>
<keyword evidence="1" id="KW-0472">Membrane</keyword>
<accession>A0A078RD93</accession>
<keyword evidence="1" id="KW-0812">Transmembrane</keyword>
<dbReference type="Proteomes" id="UP000028134">
    <property type="component" value="Unassembled WGS sequence"/>
</dbReference>
<dbReference type="RefSeq" id="WP_005777329.1">
    <property type="nucleotide sequence ID" value="NZ_JNHI01000003.1"/>
</dbReference>
<keyword evidence="1" id="KW-1133">Transmembrane helix</keyword>
<dbReference type="AlphaFoldDB" id="A0A078RD93"/>
<organism evidence="2 3">
    <name type="scientific">Phocaeicola vulgatus str. 3775 SL</name>
    <name type="common">B</name>
    <name type="synonym">iv</name>
    <dbReference type="NCBI Taxonomy" id="1339350"/>
    <lineage>
        <taxon>Bacteria</taxon>
        <taxon>Pseudomonadati</taxon>
        <taxon>Bacteroidota</taxon>
        <taxon>Bacteroidia</taxon>
        <taxon>Bacteroidales</taxon>
        <taxon>Bacteroidaceae</taxon>
        <taxon>Phocaeicola</taxon>
    </lineage>
</organism>
<feature type="transmembrane region" description="Helical" evidence="1">
    <location>
        <begin position="134"/>
        <end position="153"/>
    </location>
</feature>
<evidence type="ECO:0008006" key="4">
    <source>
        <dbReference type="Google" id="ProtNLM"/>
    </source>
</evidence>
<comment type="caution">
    <text evidence="2">The sequence shown here is derived from an EMBL/GenBank/DDBJ whole genome shotgun (WGS) entry which is preliminary data.</text>
</comment>
<evidence type="ECO:0000313" key="3">
    <source>
        <dbReference type="Proteomes" id="UP000028134"/>
    </source>
</evidence>
<evidence type="ECO:0000256" key="1">
    <source>
        <dbReference type="SAM" id="Phobius"/>
    </source>
</evidence>
<dbReference type="EMBL" id="JNHI01000003">
    <property type="protein sequence ID" value="KDS32636.1"/>
    <property type="molecule type" value="Genomic_DNA"/>
</dbReference>
<name>A0A078RD93_PHOVU</name>
<evidence type="ECO:0000313" key="2">
    <source>
        <dbReference type="EMBL" id="KDS32636.1"/>
    </source>
</evidence>
<sequence>MEITLQQFEAMCQNRQLHNGYVEGLGCVFWRSRYVISSDTTSTESFSTPFYELVVIKDEKNIESGLQPLEGLIDKGTTALSLYGIANSFEQLSQKPIVIGEKYIQINRQGTLVRNPNRVYTTKGEVAKGVGRKIYFAGLIIDTALWISGKQTFSEAALNMGVNTGIYIIGAYCPPVGIALGILWFITSVSKRPYISPPSYEEIHGTITPADATRVDRPYYCEPMRVRPNHKKHILRQGK</sequence>
<proteinExistence type="predicted"/>
<protein>
    <recommendedName>
        <fullName evidence="4">Transmembrane protein</fullName>
    </recommendedName>
</protein>
<dbReference type="PATRIC" id="fig|1339350.3.peg.810"/>
<reference evidence="2 3" key="1">
    <citation type="submission" date="2014-04" db="EMBL/GenBank/DDBJ databases">
        <authorList>
            <person name="Sears C."/>
            <person name="Carroll K."/>
            <person name="Sack B.R."/>
            <person name="Qadri F."/>
            <person name="Myers L.L."/>
            <person name="Chung G.-T."/>
            <person name="Escheverria P."/>
            <person name="Fraser C.M."/>
            <person name="Sadzewicz L."/>
            <person name="Shefchek K.A."/>
            <person name="Tallon L."/>
            <person name="Das S.P."/>
            <person name="Daugherty S."/>
            <person name="Mongodin E.F."/>
        </authorList>
    </citation>
    <scope>NUCLEOTIDE SEQUENCE [LARGE SCALE GENOMIC DNA]</scope>
    <source>
        <strain evidence="3">3775 SL(B) 10 (iv)</strain>
    </source>
</reference>
<feature type="transmembrane region" description="Helical" evidence="1">
    <location>
        <begin position="165"/>
        <end position="186"/>
    </location>
</feature>